<reference evidence="2 3" key="1">
    <citation type="submission" date="2019-02" db="EMBL/GenBank/DDBJ databases">
        <title>Deep-cultivation of Planctomycetes and their phenomic and genomic characterization uncovers novel biology.</title>
        <authorList>
            <person name="Wiegand S."/>
            <person name="Jogler M."/>
            <person name="Boedeker C."/>
            <person name="Pinto D."/>
            <person name="Vollmers J."/>
            <person name="Rivas-Marin E."/>
            <person name="Kohn T."/>
            <person name="Peeters S.H."/>
            <person name="Heuer A."/>
            <person name="Rast P."/>
            <person name="Oberbeckmann S."/>
            <person name="Bunk B."/>
            <person name="Jeske O."/>
            <person name="Meyerdierks A."/>
            <person name="Storesund J.E."/>
            <person name="Kallscheuer N."/>
            <person name="Luecker S."/>
            <person name="Lage O.M."/>
            <person name="Pohl T."/>
            <person name="Merkel B.J."/>
            <person name="Hornburger P."/>
            <person name="Mueller R.-W."/>
            <person name="Bruemmer F."/>
            <person name="Labrenz M."/>
            <person name="Spormann A.M."/>
            <person name="Op den Camp H."/>
            <person name="Overmann J."/>
            <person name="Amann R."/>
            <person name="Jetten M.S.M."/>
            <person name="Mascher T."/>
            <person name="Medema M.H."/>
            <person name="Devos D.P."/>
            <person name="Kaster A.-K."/>
            <person name="Ovreas L."/>
            <person name="Rohde M."/>
            <person name="Galperin M.Y."/>
            <person name="Jogler C."/>
        </authorList>
    </citation>
    <scope>NUCLEOTIDE SEQUENCE [LARGE SCALE GENOMIC DNA]</scope>
    <source>
        <strain evidence="2 3">Mal52</strain>
    </source>
</reference>
<dbReference type="AlphaFoldDB" id="A0A517ZP78"/>
<dbReference type="SUPFAM" id="SSF47413">
    <property type="entry name" value="lambda repressor-like DNA-binding domains"/>
    <property type="match status" value="1"/>
</dbReference>
<dbReference type="EMBL" id="CP036276">
    <property type="protein sequence ID" value="QDU44251.1"/>
    <property type="molecule type" value="Genomic_DNA"/>
</dbReference>
<evidence type="ECO:0000259" key="1">
    <source>
        <dbReference type="PROSITE" id="PS50943"/>
    </source>
</evidence>
<dbReference type="PROSITE" id="PS50943">
    <property type="entry name" value="HTH_CROC1"/>
    <property type="match status" value="1"/>
</dbReference>
<name>A0A517ZP78_9PLAN</name>
<protein>
    <submittedName>
        <fullName evidence="2">Helix-turn-helix protein</fullName>
    </submittedName>
</protein>
<dbReference type="InterPro" id="IPR010982">
    <property type="entry name" value="Lambda_DNA-bd_dom_sf"/>
</dbReference>
<evidence type="ECO:0000313" key="2">
    <source>
        <dbReference type="EMBL" id="QDU44251.1"/>
    </source>
</evidence>
<dbReference type="GO" id="GO:0003677">
    <property type="term" value="F:DNA binding"/>
    <property type="evidence" value="ECO:0007669"/>
    <property type="project" value="InterPro"/>
</dbReference>
<proteinExistence type="predicted"/>
<feature type="domain" description="HTH cro/C1-type" evidence="1">
    <location>
        <begin position="8"/>
        <end position="62"/>
    </location>
</feature>
<organism evidence="2 3">
    <name type="scientific">Symmachiella dynata</name>
    <dbReference type="NCBI Taxonomy" id="2527995"/>
    <lineage>
        <taxon>Bacteria</taxon>
        <taxon>Pseudomonadati</taxon>
        <taxon>Planctomycetota</taxon>
        <taxon>Planctomycetia</taxon>
        <taxon>Planctomycetales</taxon>
        <taxon>Planctomycetaceae</taxon>
        <taxon>Symmachiella</taxon>
    </lineage>
</organism>
<dbReference type="KEGG" id="sdyn:Mal52_27290"/>
<dbReference type="Pfam" id="PF01381">
    <property type="entry name" value="HTH_3"/>
    <property type="match status" value="1"/>
</dbReference>
<sequence>MSKVLDEIRNAIESSGTSRYAVSKATGIPQAQLSRLMAGTSGLSIDSLERLADFLGLEIIIRRKQRKRSK</sequence>
<dbReference type="SMART" id="SM00530">
    <property type="entry name" value="HTH_XRE"/>
    <property type="match status" value="1"/>
</dbReference>
<dbReference type="CDD" id="cd00093">
    <property type="entry name" value="HTH_XRE"/>
    <property type="match status" value="1"/>
</dbReference>
<gene>
    <name evidence="2" type="ORF">Mal52_27290</name>
</gene>
<keyword evidence="3" id="KW-1185">Reference proteome</keyword>
<dbReference type="InterPro" id="IPR001387">
    <property type="entry name" value="Cro/C1-type_HTH"/>
</dbReference>
<dbReference type="RefSeq" id="WP_145376637.1">
    <property type="nucleotide sequence ID" value="NZ_CP036276.1"/>
</dbReference>
<evidence type="ECO:0000313" key="3">
    <source>
        <dbReference type="Proteomes" id="UP000319383"/>
    </source>
</evidence>
<dbReference type="Proteomes" id="UP000319383">
    <property type="component" value="Chromosome"/>
</dbReference>
<dbReference type="Gene3D" id="1.10.260.40">
    <property type="entry name" value="lambda repressor-like DNA-binding domains"/>
    <property type="match status" value="1"/>
</dbReference>
<accession>A0A517ZP78</accession>